<evidence type="ECO:0000313" key="3">
    <source>
        <dbReference type="Proteomes" id="UP000059680"/>
    </source>
</evidence>
<gene>
    <name evidence="2" type="ordered locus">Os12g0641200</name>
    <name evidence="2" type="ORF">OSNPB_120641200</name>
</gene>
<dbReference type="Proteomes" id="UP000059680">
    <property type="component" value="Chromosome 12"/>
</dbReference>
<dbReference type="PaxDb" id="39947-A0A0P0YCM0"/>
<organism evidence="2 3">
    <name type="scientific">Oryza sativa subsp. japonica</name>
    <name type="common">Rice</name>
    <dbReference type="NCBI Taxonomy" id="39947"/>
    <lineage>
        <taxon>Eukaryota</taxon>
        <taxon>Viridiplantae</taxon>
        <taxon>Streptophyta</taxon>
        <taxon>Embryophyta</taxon>
        <taxon>Tracheophyta</taxon>
        <taxon>Spermatophyta</taxon>
        <taxon>Magnoliopsida</taxon>
        <taxon>Liliopsida</taxon>
        <taxon>Poales</taxon>
        <taxon>Poaceae</taxon>
        <taxon>BOP clade</taxon>
        <taxon>Oryzoideae</taxon>
        <taxon>Oryzeae</taxon>
        <taxon>Oryzinae</taxon>
        <taxon>Oryza</taxon>
        <taxon>Oryza sativa</taxon>
    </lineage>
</organism>
<feature type="region of interest" description="Disordered" evidence="1">
    <location>
        <begin position="295"/>
        <end position="323"/>
    </location>
</feature>
<protein>
    <submittedName>
        <fullName evidence="2">Os12g0641200 protein</fullName>
    </submittedName>
</protein>
<accession>A0A0P0YCM0</accession>
<feature type="region of interest" description="Disordered" evidence="1">
    <location>
        <begin position="179"/>
        <end position="198"/>
    </location>
</feature>
<reference evidence="2 3" key="2">
    <citation type="journal article" date="2013" name="Plant Cell Physiol.">
        <title>Rice Annotation Project Database (RAP-DB): an integrative and interactive database for rice genomics.</title>
        <authorList>
            <person name="Sakai H."/>
            <person name="Lee S.S."/>
            <person name="Tanaka T."/>
            <person name="Numa H."/>
            <person name="Kim J."/>
            <person name="Kawahara Y."/>
            <person name="Wakimoto H."/>
            <person name="Yang C.C."/>
            <person name="Iwamoto M."/>
            <person name="Abe T."/>
            <person name="Yamada Y."/>
            <person name="Muto A."/>
            <person name="Inokuchi H."/>
            <person name="Ikemura T."/>
            <person name="Matsumoto T."/>
            <person name="Sasaki T."/>
            <person name="Itoh T."/>
        </authorList>
    </citation>
    <scope>NUCLEOTIDE SEQUENCE [LARGE SCALE GENOMIC DNA]</scope>
    <source>
        <strain evidence="3">cv. Nipponbare</strain>
    </source>
</reference>
<evidence type="ECO:0000256" key="1">
    <source>
        <dbReference type="SAM" id="MobiDB-lite"/>
    </source>
</evidence>
<name>A0A0P0YCM0_ORYSJ</name>
<dbReference type="InParanoid" id="A0A0P0YCM0"/>
<sequence>NESSKVGEVDVEWDAGRWVEQLSLRERVGQHVLEGLHRTLGGDDGGEEALGVHVAVAHWDHVPCPQQAGQLHGVLLPGDEGEVGREELLHDGRDYHVGTQRLLLQEGPVVHAVRLVVHKPLGVFLFFLEEEHDVAVLRPLPWGPQHGPRGGQYADAAAVAVGGLPGLQVGDVAEWGGQRGQDGARVGGGDDGKVGGGGGELGQGARVAVVVEALRDEEQVDPRRLQHILDAQVLEALLGGVEEPWRAEVEVAGEDGVDQDARAADLPHPAVDLQVCQLHLPLPLPLALRYTGAAASDSDGYRSGSLRRRGGGEGSPAAAAPAY</sequence>
<keyword evidence="3" id="KW-1185">Reference proteome</keyword>
<feature type="non-terminal residue" evidence="2">
    <location>
        <position position="1"/>
    </location>
</feature>
<dbReference type="Gramene" id="Os12t0641200-01">
    <property type="protein sequence ID" value="Os12t0641200-01"/>
    <property type="gene ID" value="Os12g0641200"/>
</dbReference>
<reference evidence="2 3" key="3">
    <citation type="journal article" date="2013" name="Rice">
        <title>Improvement of the Oryza sativa Nipponbare reference genome using next generation sequence and optical map data.</title>
        <authorList>
            <person name="Kawahara Y."/>
            <person name="de la Bastide M."/>
            <person name="Hamilton J.P."/>
            <person name="Kanamori H."/>
            <person name="McCombie W.R."/>
            <person name="Ouyang S."/>
            <person name="Schwartz D.C."/>
            <person name="Tanaka T."/>
            <person name="Wu J."/>
            <person name="Zhou S."/>
            <person name="Childs K.L."/>
            <person name="Davidson R.M."/>
            <person name="Lin H."/>
            <person name="Quesada-Ocampo L."/>
            <person name="Vaillancourt B."/>
            <person name="Sakai H."/>
            <person name="Lee S.S."/>
            <person name="Kim J."/>
            <person name="Numa H."/>
            <person name="Itoh T."/>
            <person name="Buell C.R."/>
            <person name="Matsumoto T."/>
        </authorList>
    </citation>
    <scope>NUCLEOTIDE SEQUENCE [LARGE SCALE GENOMIC DNA]</scope>
    <source>
        <strain evidence="3">cv. Nipponbare</strain>
    </source>
</reference>
<evidence type="ECO:0000313" key="2">
    <source>
        <dbReference type="EMBL" id="BAT18312.1"/>
    </source>
</evidence>
<dbReference type="AlphaFoldDB" id="A0A0P0YCM0"/>
<dbReference type="EMBL" id="AP014968">
    <property type="protein sequence ID" value="BAT18312.1"/>
    <property type="molecule type" value="Genomic_DNA"/>
</dbReference>
<proteinExistence type="predicted"/>
<reference evidence="3" key="1">
    <citation type="journal article" date="2005" name="Nature">
        <title>The map-based sequence of the rice genome.</title>
        <authorList>
            <consortium name="International rice genome sequencing project (IRGSP)"/>
            <person name="Matsumoto T."/>
            <person name="Wu J."/>
            <person name="Kanamori H."/>
            <person name="Katayose Y."/>
            <person name="Fujisawa M."/>
            <person name="Namiki N."/>
            <person name="Mizuno H."/>
            <person name="Yamamoto K."/>
            <person name="Antonio B.A."/>
            <person name="Baba T."/>
            <person name="Sakata K."/>
            <person name="Nagamura Y."/>
            <person name="Aoki H."/>
            <person name="Arikawa K."/>
            <person name="Arita K."/>
            <person name="Bito T."/>
            <person name="Chiden Y."/>
            <person name="Fujitsuka N."/>
            <person name="Fukunaka R."/>
            <person name="Hamada M."/>
            <person name="Harada C."/>
            <person name="Hayashi A."/>
            <person name="Hijishita S."/>
            <person name="Honda M."/>
            <person name="Hosokawa S."/>
            <person name="Ichikawa Y."/>
            <person name="Idonuma A."/>
            <person name="Iijima M."/>
            <person name="Ikeda M."/>
            <person name="Ikeno M."/>
            <person name="Ito K."/>
            <person name="Ito S."/>
            <person name="Ito T."/>
            <person name="Ito Y."/>
            <person name="Ito Y."/>
            <person name="Iwabuchi A."/>
            <person name="Kamiya K."/>
            <person name="Karasawa W."/>
            <person name="Kurita K."/>
            <person name="Katagiri S."/>
            <person name="Kikuta A."/>
            <person name="Kobayashi H."/>
            <person name="Kobayashi N."/>
            <person name="Machita K."/>
            <person name="Maehara T."/>
            <person name="Masukawa M."/>
            <person name="Mizubayashi T."/>
            <person name="Mukai Y."/>
            <person name="Nagasaki H."/>
            <person name="Nagata Y."/>
            <person name="Naito S."/>
            <person name="Nakashima M."/>
            <person name="Nakama Y."/>
            <person name="Nakamichi Y."/>
            <person name="Nakamura M."/>
            <person name="Meguro A."/>
            <person name="Negishi M."/>
            <person name="Ohta I."/>
            <person name="Ohta T."/>
            <person name="Okamoto M."/>
            <person name="Ono N."/>
            <person name="Saji S."/>
            <person name="Sakaguchi M."/>
            <person name="Sakai K."/>
            <person name="Shibata M."/>
            <person name="Shimokawa T."/>
            <person name="Song J."/>
            <person name="Takazaki Y."/>
            <person name="Terasawa K."/>
            <person name="Tsugane M."/>
            <person name="Tsuji K."/>
            <person name="Ueda S."/>
            <person name="Waki K."/>
            <person name="Yamagata H."/>
            <person name="Yamamoto M."/>
            <person name="Yamamoto S."/>
            <person name="Yamane H."/>
            <person name="Yoshiki S."/>
            <person name="Yoshihara R."/>
            <person name="Yukawa K."/>
            <person name="Zhong H."/>
            <person name="Yano M."/>
            <person name="Yuan Q."/>
            <person name="Ouyang S."/>
            <person name="Liu J."/>
            <person name="Jones K.M."/>
            <person name="Gansberger K."/>
            <person name="Moffat K."/>
            <person name="Hill J."/>
            <person name="Bera J."/>
            <person name="Fadrosh D."/>
            <person name="Jin S."/>
            <person name="Johri S."/>
            <person name="Kim M."/>
            <person name="Overton L."/>
            <person name="Reardon M."/>
            <person name="Tsitrin T."/>
            <person name="Vuong H."/>
            <person name="Weaver B."/>
            <person name="Ciecko A."/>
            <person name="Tallon L."/>
            <person name="Jackson J."/>
            <person name="Pai G."/>
            <person name="Aken S.V."/>
            <person name="Utterback T."/>
            <person name="Reidmuller S."/>
            <person name="Feldblyum T."/>
            <person name="Hsiao J."/>
            <person name="Zismann V."/>
            <person name="Iobst S."/>
            <person name="de Vazeille A.R."/>
            <person name="Buell C.R."/>
            <person name="Ying K."/>
            <person name="Li Y."/>
            <person name="Lu T."/>
            <person name="Huang Y."/>
            <person name="Zhao Q."/>
            <person name="Feng Q."/>
            <person name="Zhang L."/>
            <person name="Zhu J."/>
            <person name="Weng Q."/>
            <person name="Mu J."/>
            <person name="Lu Y."/>
            <person name="Fan D."/>
            <person name="Liu Y."/>
            <person name="Guan J."/>
            <person name="Zhang Y."/>
            <person name="Yu S."/>
            <person name="Liu X."/>
            <person name="Zhang Y."/>
            <person name="Hong G."/>
            <person name="Han B."/>
            <person name="Choisne N."/>
            <person name="Demange N."/>
            <person name="Orjeda G."/>
            <person name="Samain S."/>
            <person name="Cattolico L."/>
            <person name="Pelletier E."/>
            <person name="Couloux A."/>
            <person name="Segurens B."/>
            <person name="Wincker P."/>
            <person name="D'Hont A."/>
            <person name="Scarpelli C."/>
            <person name="Weissenbach J."/>
            <person name="Salanoubat M."/>
            <person name="Quetier F."/>
            <person name="Yu Y."/>
            <person name="Kim H.R."/>
            <person name="Rambo T."/>
            <person name="Currie J."/>
            <person name="Collura K."/>
            <person name="Luo M."/>
            <person name="Yang T."/>
            <person name="Ammiraju J.S.S."/>
            <person name="Engler F."/>
            <person name="Soderlund C."/>
            <person name="Wing R.A."/>
            <person name="Palmer L.E."/>
            <person name="de la Bastide M."/>
            <person name="Spiegel L."/>
            <person name="Nascimento L."/>
            <person name="Zutavern T."/>
            <person name="O'Shaughnessy A."/>
            <person name="Dike S."/>
            <person name="Dedhia N."/>
            <person name="Preston R."/>
            <person name="Balija V."/>
            <person name="McCombie W.R."/>
            <person name="Chow T."/>
            <person name="Chen H."/>
            <person name="Chung M."/>
            <person name="Chen C."/>
            <person name="Shaw J."/>
            <person name="Wu H."/>
            <person name="Hsiao K."/>
            <person name="Chao Y."/>
            <person name="Chu M."/>
            <person name="Cheng C."/>
            <person name="Hour A."/>
            <person name="Lee P."/>
            <person name="Lin S."/>
            <person name="Lin Y."/>
            <person name="Liou J."/>
            <person name="Liu S."/>
            <person name="Hsing Y."/>
            <person name="Raghuvanshi S."/>
            <person name="Mohanty A."/>
            <person name="Bharti A.K."/>
            <person name="Gaur A."/>
            <person name="Gupta V."/>
            <person name="Kumar D."/>
            <person name="Ravi V."/>
            <person name="Vij S."/>
            <person name="Kapur A."/>
            <person name="Khurana P."/>
            <person name="Khurana P."/>
            <person name="Khurana J.P."/>
            <person name="Tyagi A.K."/>
            <person name="Gaikwad K."/>
            <person name="Singh A."/>
            <person name="Dalal V."/>
            <person name="Srivastava S."/>
            <person name="Dixit A."/>
            <person name="Pal A.K."/>
            <person name="Ghazi I.A."/>
            <person name="Yadav M."/>
            <person name="Pandit A."/>
            <person name="Bhargava A."/>
            <person name="Sureshbabu K."/>
            <person name="Batra K."/>
            <person name="Sharma T.R."/>
            <person name="Mohapatra T."/>
            <person name="Singh N.K."/>
            <person name="Messing J."/>
            <person name="Nelson A.B."/>
            <person name="Fuks G."/>
            <person name="Kavchok S."/>
            <person name="Keizer G."/>
            <person name="Linton E."/>
            <person name="Llaca V."/>
            <person name="Song R."/>
            <person name="Tanyolac B."/>
            <person name="Young S."/>
            <person name="Ho-Il K."/>
            <person name="Hahn J.H."/>
            <person name="Sangsakoo G."/>
            <person name="Vanavichit A."/>
            <person name="de Mattos Luiz.A.T."/>
            <person name="Zimmer P.D."/>
            <person name="Malone G."/>
            <person name="Dellagostin O."/>
            <person name="de Oliveira A.C."/>
            <person name="Bevan M."/>
            <person name="Bancroft I."/>
            <person name="Minx P."/>
            <person name="Cordum H."/>
            <person name="Wilson R."/>
            <person name="Cheng Z."/>
            <person name="Jin W."/>
            <person name="Jiang J."/>
            <person name="Leong S.A."/>
            <person name="Iwama H."/>
            <person name="Gojobori T."/>
            <person name="Itoh T."/>
            <person name="Niimura Y."/>
            <person name="Fujii Y."/>
            <person name="Habara T."/>
            <person name="Sakai H."/>
            <person name="Sato Y."/>
            <person name="Wilson G."/>
            <person name="Kumar K."/>
            <person name="McCouch S."/>
            <person name="Juretic N."/>
            <person name="Hoen D."/>
            <person name="Wright S."/>
            <person name="Bruskiewich R."/>
            <person name="Bureau T."/>
            <person name="Miyao A."/>
            <person name="Hirochika H."/>
            <person name="Nishikawa T."/>
            <person name="Kadowaki K."/>
            <person name="Sugiura M."/>
            <person name="Burr B."/>
            <person name="Sasaki T."/>
        </authorList>
    </citation>
    <scope>NUCLEOTIDE SEQUENCE [LARGE SCALE GENOMIC DNA]</scope>
    <source>
        <strain evidence="3">cv. Nipponbare</strain>
    </source>
</reference>